<proteinExistence type="predicted"/>
<dbReference type="AlphaFoldDB" id="A0A139SVF5"/>
<reference evidence="1 2" key="1">
    <citation type="submission" date="2016-02" db="EMBL/GenBank/DDBJ databases">
        <authorList>
            <person name="Wen L."/>
            <person name="He K."/>
            <person name="Yang H."/>
        </authorList>
    </citation>
    <scope>NUCLEOTIDE SEQUENCE [LARGE SCALE GENOMIC DNA]</scope>
    <source>
        <strain evidence="1 2">CV58</strain>
    </source>
</reference>
<dbReference type="Proteomes" id="UP000072660">
    <property type="component" value="Unassembled WGS sequence"/>
</dbReference>
<sequence>MVSLPFSSQVIGFIRPCKDWEGCLGLLGSNQSLSQLFGEHKEKAQLMRLFCFSLHLALSFAFA</sequence>
<keyword evidence="2" id="KW-1185">Reference proteome</keyword>
<gene>
    <name evidence="1" type="ORF">AXE65_00065</name>
</gene>
<organism evidence="1 2">
    <name type="scientific">Ventosimonas gracilis</name>
    <dbReference type="NCBI Taxonomy" id="1680762"/>
    <lineage>
        <taxon>Bacteria</taxon>
        <taxon>Pseudomonadati</taxon>
        <taxon>Pseudomonadota</taxon>
        <taxon>Gammaproteobacteria</taxon>
        <taxon>Pseudomonadales</taxon>
        <taxon>Ventosimonadaceae</taxon>
        <taxon>Ventosimonas</taxon>
    </lineage>
</organism>
<name>A0A139SVF5_9GAMM</name>
<dbReference type="EMBL" id="LSZO01000112">
    <property type="protein sequence ID" value="KXU38596.1"/>
    <property type="molecule type" value="Genomic_DNA"/>
</dbReference>
<evidence type="ECO:0000313" key="2">
    <source>
        <dbReference type="Proteomes" id="UP000072660"/>
    </source>
</evidence>
<comment type="caution">
    <text evidence="1">The sequence shown here is derived from an EMBL/GenBank/DDBJ whole genome shotgun (WGS) entry which is preliminary data.</text>
</comment>
<evidence type="ECO:0000313" key="1">
    <source>
        <dbReference type="EMBL" id="KXU38596.1"/>
    </source>
</evidence>
<protein>
    <submittedName>
        <fullName evidence="1">Uncharacterized protein</fullName>
    </submittedName>
</protein>
<accession>A0A139SVF5</accession>